<dbReference type="SUPFAM" id="SSF55729">
    <property type="entry name" value="Acyl-CoA N-acyltransferases (Nat)"/>
    <property type="match status" value="1"/>
</dbReference>
<evidence type="ECO:0000256" key="11">
    <source>
        <dbReference type="ARBA" id="ARBA00052178"/>
    </source>
</evidence>
<comment type="pathway">
    <text evidence="3">Aromatic compound metabolism; melatonin biosynthesis; melatonin from serotonin: step 1/2.</text>
</comment>
<evidence type="ECO:0000256" key="7">
    <source>
        <dbReference type="ARBA" id="ARBA00050849"/>
    </source>
</evidence>
<keyword evidence="2" id="KW-0012">Acyltransferase</keyword>
<evidence type="ECO:0000256" key="13">
    <source>
        <dbReference type="ARBA" id="ARBA00052491"/>
    </source>
</evidence>
<accession>A0AAV1J2B1</accession>
<evidence type="ECO:0000256" key="5">
    <source>
        <dbReference type="ARBA" id="ARBA00039114"/>
    </source>
</evidence>
<dbReference type="InterPro" id="IPR016181">
    <property type="entry name" value="Acyl_CoA_acyltransferase"/>
</dbReference>
<comment type="caution">
    <text evidence="15">The sequence shown here is derived from an EMBL/GenBank/DDBJ whole genome shotgun (WGS) entry which is preliminary data.</text>
</comment>
<evidence type="ECO:0000256" key="12">
    <source>
        <dbReference type="ARBA" id="ARBA00052335"/>
    </source>
</evidence>
<dbReference type="EC" id="2.3.1.87" evidence="5"/>
<dbReference type="EMBL" id="CAVLEF010000004">
    <property type="protein sequence ID" value="CAK1543197.1"/>
    <property type="molecule type" value="Genomic_DNA"/>
</dbReference>
<evidence type="ECO:0000256" key="9">
    <source>
        <dbReference type="ARBA" id="ARBA00051711"/>
    </source>
</evidence>
<evidence type="ECO:0000256" key="8">
    <source>
        <dbReference type="ARBA" id="ARBA00051284"/>
    </source>
</evidence>
<comment type="catalytic activity">
    <reaction evidence="8">
        <text>serotonin + (5Z,8Z,11Z,14Z)-eicosatetraenoyl-CoA = N-[(5Z,8Z,11Z,14Z)-eicosatetraenoyl]-serotonin + CoA + H(+)</text>
        <dbReference type="Rhea" id="RHEA:51396"/>
        <dbReference type="ChEBI" id="CHEBI:15378"/>
        <dbReference type="ChEBI" id="CHEBI:57287"/>
        <dbReference type="ChEBI" id="CHEBI:57368"/>
        <dbReference type="ChEBI" id="CHEBI:132255"/>
        <dbReference type="ChEBI" id="CHEBI:350546"/>
    </reaction>
    <physiologicalReaction direction="left-to-right" evidence="8">
        <dbReference type="Rhea" id="RHEA:51397"/>
    </physiologicalReaction>
</comment>
<dbReference type="GO" id="GO:0004059">
    <property type="term" value="F:aralkylamine N-acetyltransferase activity"/>
    <property type="evidence" value="ECO:0007669"/>
    <property type="project" value="UniProtKB-EC"/>
</dbReference>
<evidence type="ECO:0000259" key="14">
    <source>
        <dbReference type="Pfam" id="PF00583"/>
    </source>
</evidence>
<gene>
    <name evidence="15" type="ORF">LNINA_LOCUS3029</name>
</gene>
<comment type="similarity">
    <text evidence="4">Belongs to the acetyltransferase family. AANAT subfamily.</text>
</comment>
<comment type="catalytic activity">
    <reaction evidence="13">
        <text>serotonin + acetyl-CoA = N-acetylserotonin + CoA + H(+)</text>
        <dbReference type="Rhea" id="RHEA:25217"/>
        <dbReference type="ChEBI" id="CHEBI:15378"/>
        <dbReference type="ChEBI" id="CHEBI:17697"/>
        <dbReference type="ChEBI" id="CHEBI:57287"/>
        <dbReference type="ChEBI" id="CHEBI:57288"/>
        <dbReference type="ChEBI" id="CHEBI:350546"/>
        <dbReference type="EC" id="2.3.1.87"/>
    </reaction>
    <physiologicalReaction direction="left-to-right" evidence="13">
        <dbReference type="Rhea" id="RHEA:25218"/>
    </physiologicalReaction>
</comment>
<comment type="catalytic activity">
    <reaction evidence="10">
        <text>serotonin + (9Z)-octadecenoyl-CoA = N-(9Z-octadecenoyl)-serotonin + CoA + H(+)</text>
        <dbReference type="Rhea" id="RHEA:51392"/>
        <dbReference type="ChEBI" id="CHEBI:15378"/>
        <dbReference type="ChEBI" id="CHEBI:57287"/>
        <dbReference type="ChEBI" id="CHEBI:57387"/>
        <dbReference type="ChEBI" id="CHEBI:134064"/>
        <dbReference type="ChEBI" id="CHEBI:350546"/>
    </reaction>
    <physiologicalReaction direction="left-to-right" evidence="10">
        <dbReference type="Rhea" id="RHEA:51393"/>
    </physiologicalReaction>
</comment>
<dbReference type="Gene3D" id="3.40.630.30">
    <property type="match status" value="1"/>
</dbReference>
<reference evidence="15 16" key="1">
    <citation type="submission" date="2023-11" db="EMBL/GenBank/DDBJ databases">
        <authorList>
            <person name="Okamura Y."/>
        </authorList>
    </citation>
    <scope>NUCLEOTIDE SEQUENCE [LARGE SCALE GENOMIC DNA]</scope>
</reference>
<evidence type="ECO:0000256" key="4">
    <source>
        <dbReference type="ARBA" id="ARBA00038182"/>
    </source>
</evidence>
<evidence type="ECO:0000256" key="2">
    <source>
        <dbReference type="ARBA" id="ARBA00023315"/>
    </source>
</evidence>
<dbReference type="PANTHER" id="PTHR20905:SF1">
    <property type="entry name" value="AT07410P-RELATED"/>
    <property type="match status" value="1"/>
</dbReference>
<protein>
    <recommendedName>
        <fullName evidence="5">aralkylamine N-acetyltransferase</fullName>
        <ecNumber evidence="5">2.3.1.87</ecNumber>
    </recommendedName>
</protein>
<evidence type="ECO:0000256" key="1">
    <source>
        <dbReference type="ARBA" id="ARBA00022679"/>
    </source>
</evidence>
<comment type="catalytic activity">
    <reaction evidence="6">
        <text>dopamine + (9Z)-octadecenoyl-CoA = N-(9Z-octadecanoyl)-dopamine + CoA + H(+)</text>
        <dbReference type="Rhea" id="RHEA:51380"/>
        <dbReference type="ChEBI" id="CHEBI:15378"/>
        <dbReference type="ChEBI" id="CHEBI:31883"/>
        <dbReference type="ChEBI" id="CHEBI:57287"/>
        <dbReference type="ChEBI" id="CHEBI:57387"/>
        <dbReference type="ChEBI" id="CHEBI:59905"/>
    </reaction>
    <physiologicalReaction direction="left-to-right" evidence="6">
        <dbReference type="Rhea" id="RHEA:51381"/>
    </physiologicalReaction>
</comment>
<dbReference type="PANTHER" id="PTHR20905">
    <property type="entry name" value="N-ACETYLTRANSFERASE-RELATED"/>
    <property type="match status" value="1"/>
</dbReference>
<comment type="catalytic activity">
    <reaction evidence="11">
        <text>serotonin + hexadecanoyl-CoA = N-hexadecanoyl-serotonin + CoA + H(+)</text>
        <dbReference type="Rhea" id="RHEA:51384"/>
        <dbReference type="ChEBI" id="CHEBI:15378"/>
        <dbReference type="ChEBI" id="CHEBI:57287"/>
        <dbReference type="ChEBI" id="CHEBI:57379"/>
        <dbReference type="ChEBI" id="CHEBI:134059"/>
        <dbReference type="ChEBI" id="CHEBI:350546"/>
    </reaction>
    <physiologicalReaction direction="left-to-right" evidence="11">
        <dbReference type="Rhea" id="RHEA:51385"/>
    </physiologicalReaction>
</comment>
<dbReference type="Pfam" id="PF00583">
    <property type="entry name" value="Acetyltransf_1"/>
    <property type="match status" value="1"/>
</dbReference>
<evidence type="ECO:0000313" key="16">
    <source>
        <dbReference type="Proteomes" id="UP001497472"/>
    </source>
</evidence>
<feature type="domain" description="N-acetyltransferase" evidence="14">
    <location>
        <begin position="116"/>
        <end position="179"/>
    </location>
</feature>
<name>A0AAV1J2B1_9NEOP</name>
<keyword evidence="16" id="KW-1185">Reference proteome</keyword>
<sequence>MTDYTVQRVTDADTENVLKFLRRTFFVQEPVYKKVAFTTSENDERPELDIYLRYTLPGISFKAIDSEGNIVGVLISGTQSIRDRLDSLLMKYCTDPNLKMILQMSALMESGAQLRAKYPDEEKIFEITMAATDEKWQNKGIMKTLMQETEKVAKETGLRLMRMDTTSAYSSKAAEKFGFKCIYKRAFTDINIIVPDPPHEFDQVFIKELF</sequence>
<proteinExistence type="inferred from homology"/>
<evidence type="ECO:0000256" key="3">
    <source>
        <dbReference type="ARBA" id="ARBA00037926"/>
    </source>
</evidence>
<dbReference type="AlphaFoldDB" id="A0AAV1J2B1"/>
<evidence type="ECO:0000256" key="10">
    <source>
        <dbReference type="ARBA" id="ARBA00051823"/>
    </source>
</evidence>
<comment type="catalytic activity">
    <reaction evidence="12">
        <text>dopamine + hexadecanoyl-CoA = N-hexadecanoyl-dopamine + CoA + H(+)</text>
        <dbReference type="Rhea" id="RHEA:51376"/>
        <dbReference type="ChEBI" id="CHEBI:15378"/>
        <dbReference type="ChEBI" id="CHEBI:57287"/>
        <dbReference type="ChEBI" id="CHEBI:57379"/>
        <dbReference type="ChEBI" id="CHEBI:59905"/>
        <dbReference type="ChEBI" id="CHEBI:134058"/>
    </reaction>
    <physiologicalReaction direction="left-to-right" evidence="12">
        <dbReference type="Rhea" id="RHEA:51377"/>
    </physiologicalReaction>
</comment>
<dbReference type="FunFam" id="3.40.630.30:FF:000046">
    <property type="entry name" value="Dopamine N-acetyltransferase"/>
    <property type="match status" value="1"/>
</dbReference>
<organism evidence="15 16">
    <name type="scientific">Leptosia nina</name>
    <dbReference type="NCBI Taxonomy" id="320188"/>
    <lineage>
        <taxon>Eukaryota</taxon>
        <taxon>Metazoa</taxon>
        <taxon>Ecdysozoa</taxon>
        <taxon>Arthropoda</taxon>
        <taxon>Hexapoda</taxon>
        <taxon>Insecta</taxon>
        <taxon>Pterygota</taxon>
        <taxon>Neoptera</taxon>
        <taxon>Endopterygota</taxon>
        <taxon>Lepidoptera</taxon>
        <taxon>Glossata</taxon>
        <taxon>Ditrysia</taxon>
        <taxon>Papilionoidea</taxon>
        <taxon>Pieridae</taxon>
        <taxon>Pierinae</taxon>
        <taxon>Leptosia</taxon>
    </lineage>
</organism>
<evidence type="ECO:0000256" key="6">
    <source>
        <dbReference type="ARBA" id="ARBA00050189"/>
    </source>
</evidence>
<dbReference type="Proteomes" id="UP001497472">
    <property type="component" value="Unassembled WGS sequence"/>
</dbReference>
<dbReference type="InterPro" id="IPR000182">
    <property type="entry name" value="GNAT_dom"/>
</dbReference>
<comment type="catalytic activity">
    <reaction evidence="9">
        <text>dopamine + acetyl-CoA = N-acetyldopamine + CoA + H(+)</text>
        <dbReference type="Rhea" id="RHEA:51388"/>
        <dbReference type="ChEBI" id="CHEBI:15378"/>
        <dbReference type="ChEBI" id="CHEBI:57287"/>
        <dbReference type="ChEBI" id="CHEBI:57288"/>
        <dbReference type="ChEBI" id="CHEBI:59905"/>
        <dbReference type="ChEBI" id="CHEBI:125678"/>
    </reaction>
    <physiologicalReaction direction="left-to-right" evidence="9">
        <dbReference type="Rhea" id="RHEA:51389"/>
    </physiologicalReaction>
</comment>
<comment type="catalytic activity">
    <reaction evidence="7">
        <text>serotonin + octadecanoyl-CoA = N-octadecanoyl-serotonin + CoA + H(+)</text>
        <dbReference type="Rhea" id="RHEA:51400"/>
        <dbReference type="ChEBI" id="CHEBI:15378"/>
        <dbReference type="ChEBI" id="CHEBI:57287"/>
        <dbReference type="ChEBI" id="CHEBI:57394"/>
        <dbReference type="ChEBI" id="CHEBI:134065"/>
        <dbReference type="ChEBI" id="CHEBI:350546"/>
    </reaction>
    <physiologicalReaction direction="left-to-right" evidence="7">
        <dbReference type="Rhea" id="RHEA:51401"/>
    </physiologicalReaction>
</comment>
<dbReference type="CDD" id="cd04301">
    <property type="entry name" value="NAT_SF"/>
    <property type="match status" value="1"/>
</dbReference>
<keyword evidence="1" id="KW-0808">Transferase</keyword>
<evidence type="ECO:0000313" key="15">
    <source>
        <dbReference type="EMBL" id="CAK1543197.1"/>
    </source>
</evidence>